<evidence type="ECO:0000313" key="11">
    <source>
        <dbReference type="Proteomes" id="UP000070121"/>
    </source>
</evidence>
<feature type="domain" description="Tetrahydrofolate dehydrogenase/cyclohydrolase catalytic" evidence="8">
    <location>
        <begin position="38"/>
        <end position="142"/>
    </location>
</feature>
<evidence type="ECO:0000256" key="7">
    <source>
        <dbReference type="ARBA" id="ARBA00023268"/>
    </source>
</evidence>
<gene>
    <name evidence="10" type="ORF">CSAL01_09835</name>
</gene>
<dbReference type="EC" id="1.5.1.5" evidence="2"/>
<dbReference type="InterPro" id="IPR000672">
    <property type="entry name" value="THF_DH/CycHdrlase"/>
</dbReference>
<protein>
    <recommendedName>
        <fullName evidence="2">methylenetetrahydrofolate dehydrogenase (NADP(+))</fullName>
        <ecNumber evidence="2">1.5.1.5</ecNumber>
    </recommendedName>
</protein>
<dbReference type="InterPro" id="IPR020630">
    <property type="entry name" value="THF_DH/CycHdrlase_cat_dom"/>
</dbReference>
<name>A0A135V3P0_9PEZI</name>
<dbReference type="Gene3D" id="3.40.50.720">
    <property type="entry name" value="NAD(P)-binding Rossmann-like Domain"/>
    <property type="match status" value="1"/>
</dbReference>
<dbReference type="Gene3D" id="3.40.50.10860">
    <property type="entry name" value="Leucine Dehydrogenase, chain A, domain 1"/>
    <property type="match status" value="1"/>
</dbReference>
<organism evidence="10 11">
    <name type="scientific">Colletotrichum salicis</name>
    <dbReference type="NCBI Taxonomy" id="1209931"/>
    <lineage>
        <taxon>Eukaryota</taxon>
        <taxon>Fungi</taxon>
        <taxon>Dikarya</taxon>
        <taxon>Ascomycota</taxon>
        <taxon>Pezizomycotina</taxon>
        <taxon>Sordariomycetes</taxon>
        <taxon>Hypocreomycetidae</taxon>
        <taxon>Glomerellales</taxon>
        <taxon>Glomerellaceae</taxon>
        <taxon>Colletotrichum</taxon>
        <taxon>Colletotrichum acutatum species complex</taxon>
    </lineage>
</organism>
<comment type="caution">
    <text evidence="10">The sequence shown here is derived from an EMBL/GenBank/DDBJ whole genome shotgun (WGS) entry which is preliminary data.</text>
</comment>
<keyword evidence="7" id="KW-0511">Multifunctional enzyme</keyword>
<dbReference type="Pfam" id="PF00763">
    <property type="entry name" value="THF_DHG_CYH"/>
    <property type="match status" value="1"/>
</dbReference>
<dbReference type="InterPro" id="IPR020631">
    <property type="entry name" value="THF_DH/CycHdrlase_NAD-bd_dom"/>
</dbReference>
<dbReference type="InterPro" id="IPR046346">
    <property type="entry name" value="Aminoacid_DH-like_N_sf"/>
</dbReference>
<dbReference type="EMBL" id="JFFI01000514">
    <property type="protein sequence ID" value="KXH67274.1"/>
    <property type="molecule type" value="Genomic_DNA"/>
</dbReference>
<dbReference type="PANTHER" id="PTHR48099:SF5">
    <property type="entry name" value="C-1-TETRAHYDROFOLATE SYNTHASE, CYTOPLASMIC"/>
    <property type="match status" value="1"/>
</dbReference>
<evidence type="ECO:0000256" key="1">
    <source>
        <dbReference type="ARBA" id="ARBA00004777"/>
    </source>
</evidence>
<dbReference type="Pfam" id="PF02882">
    <property type="entry name" value="THF_DHG_CYH_C"/>
    <property type="match status" value="1"/>
</dbReference>
<evidence type="ECO:0000313" key="10">
    <source>
        <dbReference type="EMBL" id="KXH67274.1"/>
    </source>
</evidence>
<feature type="domain" description="Tetrahydrofolate dehydrogenase/cyclohydrolase NAD(P)-binding" evidence="9">
    <location>
        <begin position="159"/>
        <end position="290"/>
    </location>
</feature>
<evidence type="ECO:0000256" key="6">
    <source>
        <dbReference type="ARBA" id="ARBA00023002"/>
    </source>
</evidence>
<dbReference type="GO" id="GO:0004488">
    <property type="term" value="F:methylenetetrahydrofolate dehydrogenase (NADP+) activity"/>
    <property type="evidence" value="ECO:0007669"/>
    <property type="project" value="UniProtKB-EC"/>
</dbReference>
<dbReference type="GO" id="GO:0035999">
    <property type="term" value="P:tetrahydrofolate interconversion"/>
    <property type="evidence" value="ECO:0007669"/>
    <property type="project" value="TreeGrafter"/>
</dbReference>
<keyword evidence="4" id="KW-0378">Hydrolase</keyword>
<dbReference type="Proteomes" id="UP000070121">
    <property type="component" value="Unassembled WGS sequence"/>
</dbReference>
<dbReference type="AlphaFoldDB" id="A0A135V3P0"/>
<keyword evidence="6" id="KW-0560">Oxidoreductase</keyword>
<comment type="pathway">
    <text evidence="1">One-carbon metabolism; tetrahydrofolate interconversion.</text>
</comment>
<dbReference type="PANTHER" id="PTHR48099">
    <property type="entry name" value="C-1-TETRAHYDROFOLATE SYNTHASE, CYTOPLASMIC-RELATED"/>
    <property type="match status" value="1"/>
</dbReference>
<evidence type="ECO:0000259" key="9">
    <source>
        <dbReference type="Pfam" id="PF02882"/>
    </source>
</evidence>
<sequence length="311" mass="34430">MSLSTLEGGAIVDEKYESQPTFEYVLGASLLKGLPVSANIERWCYRHRSRDGVEPTLGVIYFDTGSDAKEYLQIKAEVAAKAGIRYISHRLPPDASVDETLDKIAELNDDVDTHGILIQRPLPDHLEEHEIMDSIHMKKHIEEYAKGYAANIALDALRRLLDAYHKAWMLDLTIVLLGGTNIITPGFKADLQRHLPHVEILEMLGWQMTDIDYKRHVVVMTELNKGGIIKSSMIGPGVKLVVDLGFDVVTKTGDLDPRVHDISNLVVVPTPGGVLPVIIWAMMERTIKAKTHLESSRNCCLSGGQSGCTVS</sequence>
<dbReference type="SUPFAM" id="SSF53223">
    <property type="entry name" value="Aminoacid dehydrogenase-like, N-terminal domain"/>
    <property type="match status" value="1"/>
</dbReference>
<evidence type="ECO:0000256" key="5">
    <source>
        <dbReference type="ARBA" id="ARBA00022857"/>
    </source>
</evidence>
<proteinExistence type="predicted"/>
<dbReference type="STRING" id="1209931.A0A135V3P0"/>
<evidence type="ECO:0000256" key="3">
    <source>
        <dbReference type="ARBA" id="ARBA00022563"/>
    </source>
</evidence>
<dbReference type="GO" id="GO:0005829">
    <property type="term" value="C:cytosol"/>
    <property type="evidence" value="ECO:0007669"/>
    <property type="project" value="TreeGrafter"/>
</dbReference>
<keyword evidence="11" id="KW-1185">Reference proteome</keyword>
<evidence type="ECO:0000256" key="4">
    <source>
        <dbReference type="ARBA" id="ARBA00022801"/>
    </source>
</evidence>
<dbReference type="GO" id="GO:0004477">
    <property type="term" value="F:methenyltetrahydrofolate cyclohydrolase activity"/>
    <property type="evidence" value="ECO:0007669"/>
    <property type="project" value="TreeGrafter"/>
</dbReference>
<evidence type="ECO:0000259" key="8">
    <source>
        <dbReference type="Pfam" id="PF00763"/>
    </source>
</evidence>
<dbReference type="PRINTS" id="PR00085">
    <property type="entry name" value="THFDHDRGNASE"/>
</dbReference>
<keyword evidence="3" id="KW-0554">One-carbon metabolism</keyword>
<keyword evidence="5" id="KW-0521">NADP</keyword>
<reference evidence="10 11" key="1">
    <citation type="submission" date="2014-02" db="EMBL/GenBank/DDBJ databases">
        <title>The genome sequence of Colletotrichum salicis CBS 607.94.</title>
        <authorList>
            <person name="Baroncelli R."/>
            <person name="Thon M.R."/>
        </authorList>
    </citation>
    <scope>NUCLEOTIDE SEQUENCE [LARGE SCALE GENOMIC DNA]</scope>
    <source>
        <strain evidence="10 11">CBS 607.94</strain>
    </source>
</reference>
<dbReference type="OrthoDB" id="9992527at2759"/>
<evidence type="ECO:0000256" key="2">
    <source>
        <dbReference type="ARBA" id="ARBA00012859"/>
    </source>
</evidence>
<accession>A0A135V3P0</accession>